<name>A0A521AP79_9SPHI</name>
<accession>A0A521AP79</accession>
<dbReference type="PANTHER" id="PTHR46558:SF14">
    <property type="entry name" value="HTH-TYPE TRANSCRIPTIONAL REGULATOR ANSR"/>
    <property type="match status" value="1"/>
</dbReference>
<dbReference type="Proteomes" id="UP000320300">
    <property type="component" value="Unassembled WGS sequence"/>
</dbReference>
<sequence length="122" mass="14366">MQEILSKKILGERIKSLRLEKSYAQAYVADFLNLSRSNYSQIELGNQYPTFNTLNAISRHYNRSYEWLLHGEEEKQIIEIRQLNLSFVSIAKELESNLKNFSSSLKQLKEELEHLKKEIMVS</sequence>
<dbReference type="Pfam" id="PF12844">
    <property type="entry name" value="HTH_19"/>
    <property type="match status" value="1"/>
</dbReference>
<feature type="coiled-coil region" evidence="2">
    <location>
        <begin position="91"/>
        <end position="118"/>
    </location>
</feature>
<feature type="domain" description="HTH cro/C1-type" evidence="3">
    <location>
        <begin position="14"/>
        <end position="68"/>
    </location>
</feature>
<dbReference type="OrthoDB" id="9804491at2"/>
<dbReference type="PROSITE" id="PS50943">
    <property type="entry name" value="HTH_CROC1"/>
    <property type="match status" value="1"/>
</dbReference>
<dbReference type="RefSeq" id="WP_142526439.1">
    <property type="nucleotide sequence ID" value="NZ_CBCSJO010000002.1"/>
</dbReference>
<keyword evidence="5" id="KW-1185">Reference proteome</keyword>
<gene>
    <name evidence="4" type="ORF">SAMN06265348_101343</name>
</gene>
<dbReference type="EMBL" id="FXTN01000001">
    <property type="protein sequence ID" value="SMO36633.1"/>
    <property type="molecule type" value="Genomic_DNA"/>
</dbReference>
<dbReference type="CDD" id="cd00093">
    <property type="entry name" value="HTH_XRE"/>
    <property type="match status" value="1"/>
</dbReference>
<evidence type="ECO:0000256" key="1">
    <source>
        <dbReference type="ARBA" id="ARBA00023125"/>
    </source>
</evidence>
<protein>
    <submittedName>
        <fullName evidence="4">DNA-binding transcriptional regulator, XRE-family HTH domain</fullName>
    </submittedName>
</protein>
<dbReference type="SMART" id="SM00530">
    <property type="entry name" value="HTH_XRE"/>
    <property type="match status" value="1"/>
</dbReference>
<dbReference type="GO" id="GO:0003677">
    <property type="term" value="F:DNA binding"/>
    <property type="evidence" value="ECO:0007669"/>
    <property type="project" value="UniProtKB-KW"/>
</dbReference>
<dbReference type="InterPro" id="IPR001387">
    <property type="entry name" value="Cro/C1-type_HTH"/>
</dbReference>
<dbReference type="Gene3D" id="1.10.260.40">
    <property type="entry name" value="lambda repressor-like DNA-binding domains"/>
    <property type="match status" value="1"/>
</dbReference>
<dbReference type="AlphaFoldDB" id="A0A521AP79"/>
<organism evidence="4 5">
    <name type="scientific">Pedobacter westerhofensis</name>
    <dbReference type="NCBI Taxonomy" id="425512"/>
    <lineage>
        <taxon>Bacteria</taxon>
        <taxon>Pseudomonadati</taxon>
        <taxon>Bacteroidota</taxon>
        <taxon>Sphingobacteriia</taxon>
        <taxon>Sphingobacteriales</taxon>
        <taxon>Sphingobacteriaceae</taxon>
        <taxon>Pedobacter</taxon>
    </lineage>
</organism>
<dbReference type="InterPro" id="IPR010982">
    <property type="entry name" value="Lambda_DNA-bd_dom_sf"/>
</dbReference>
<evidence type="ECO:0000259" key="3">
    <source>
        <dbReference type="PROSITE" id="PS50943"/>
    </source>
</evidence>
<keyword evidence="2" id="KW-0175">Coiled coil</keyword>
<reference evidence="4 5" key="1">
    <citation type="submission" date="2017-05" db="EMBL/GenBank/DDBJ databases">
        <authorList>
            <person name="Varghese N."/>
            <person name="Submissions S."/>
        </authorList>
    </citation>
    <scope>NUCLEOTIDE SEQUENCE [LARGE SCALE GENOMIC DNA]</scope>
    <source>
        <strain evidence="4 5">DSM 19036</strain>
    </source>
</reference>
<evidence type="ECO:0000256" key="2">
    <source>
        <dbReference type="SAM" id="Coils"/>
    </source>
</evidence>
<dbReference type="SUPFAM" id="SSF47413">
    <property type="entry name" value="lambda repressor-like DNA-binding domains"/>
    <property type="match status" value="1"/>
</dbReference>
<keyword evidence="1 4" id="KW-0238">DNA-binding</keyword>
<evidence type="ECO:0000313" key="4">
    <source>
        <dbReference type="EMBL" id="SMO36633.1"/>
    </source>
</evidence>
<dbReference type="PANTHER" id="PTHR46558">
    <property type="entry name" value="TRACRIPTIONAL REGULATORY PROTEIN-RELATED-RELATED"/>
    <property type="match status" value="1"/>
</dbReference>
<proteinExistence type="predicted"/>
<evidence type="ECO:0000313" key="5">
    <source>
        <dbReference type="Proteomes" id="UP000320300"/>
    </source>
</evidence>